<evidence type="ECO:0000313" key="3">
    <source>
        <dbReference type="Proteomes" id="UP000199444"/>
    </source>
</evidence>
<evidence type="ECO:0000313" key="2">
    <source>
        <dbReference type="EMBL" id="SDQ77742.1"/>
    </source>
</evidence>
<keyword evidence="1" id="KW-0472">Membrane</keyword>
<feature type="transmembrane region" description="Helical" evidence="1">
    <location>
        <begin position="6"/>
        <end position="23"/>
    </location>
</feature>
<feature type="transmembrane region" description="Helical" evidence="1">
    <location>
        <begin position="61"/>
        <end position="80"/>
    </location>
</feature>
<reference evidence="2 3" key="1">
    <citation type="submission" date="2016-10" db="EMBL/GenBank/DDBJ databases">
        <authorList>
            <person name="de Groot N.N."/>
        </authorList>
    </citation>
    <scope>NUCLEOTIDE SEQUENCE [LARGE SCALE GENOMIC DNA]</scope>
    <source>
        <strain evidence="2 3">CGMCC 1.10449</strain>
    </source>
</reference>
<keyword evidence="3" id="KW-1185">Reference proteome</keyword>
<keyword evidence="1" id="KW-0812">Transmembrane</keyword>
<dbReference type="Proteomes" id="UP000199444">
    <property type="component" value="Unassembled WGS sequence"/>
</dbReference>
<dbReference type="RefSeq" id="WP_092493313.1">
    <property type="nucleotide sequence ID" value="NZ_FNKD01000003.1"/>
</dbReference>
<protein>
    <submittedName>
        <fullName evidence="2">Uncharacterized protein</fullName>
    </submittedName>
</protein>
<evidence type="ECO:0000256" key="1">
    <source>
        <dbReference type="SAM" id="Phobius"/>
    </source>
</evidence>
<sequence length="87" mass="9806">MVPVILTIILLIGLVCSIYIVVQKRKKSGITGMKSALTSICLYLVAITNILAYWYNFIGVLSWSIGVFLLLLGAYFTKYLPMPEKRF</sequence>
<dbReference type="EMBL" id="FNKD01000003">
    <property type="protein sequence ID" value="SDQ77742.1"/>
    <property type="molecule type" value="Genomic_DNA"/>
</dbReference>
<name>A0A1H1DMP3_9BACI</name>
<feature type="transmembrane region" description="Helical" evidence="1">
    <location>
        <begin position="35"/>
        <end position="55"/>
    </location>
</feature>
<gene>
    <name evidence="2" type="ORF">SAMN05216231_2489</name>
</gene>
<keyword evidence="1" id="KW-1133">Transmembrane helix</keyword>
<accession>A0A1H1DMP3</accession>
<dbReference type="STRING" id="553311.SAMN05216231_2489"/>
<organism evidence="2 3">
    <name type="scientific">Virgibacillus salinus</name>
    <dbReference type="NCBI Taxonomy" id="553311"/>
    <lineage>
        <taxon>Bacteria</taxon>
        <taxon>Bacillati</taxon>
        <taxon>Bacillota</taxon>
        <taxon>Bacilli</taxon>
        <taxon>Bacillales</taxon>
        <taxon>Bacillaceae</taxon>
        <taxon>Virgibacillus</taxon>
    </lineage>
</organism>
<dbReference type="AlphaFoldDB" id="A0A1H1DMP3"/>
<proteinExistence type="predicted"/>